<keyword evidence="5 7" id="KW-1133">Transmembrane helix</keyword>
<dbReference type="FunFam" id="1.10.3720.10:FF:000003">
    <property type="entry name" value="Aliphatic sulfonate ABC transporter permease"/>
    <property type="match status" value="1"/>
</dbReference>
<evidence type="ECO:0000256" key="1">
    <source>
        <dbReference type="ARBA" id="ARBA00004651"/>
    </source>
</evidence>
<protein>
    <submittedName>
        <fullName evidence="9">Aliphatic sulfonates transport permease protein SsuC</fullName>
    </submittedName>
</protein>
<comment type="similarity">
    <text evidence="7">Belongs to the binding-protein-dependent transport system permease family.</text>
</comment>
<evidence type="ECO:0000259" key="8">
    <source>
        <dbReference type="PROSITE" id="PS50928"/>
    </source>
</evidence>
<dbReference type="InterPro" id="IPR000515">
    <property type="entry name" value="MetI-like"/>
</dbReference>
<feature type="transmembrane region" description="Helical" evidence="7">
    <location>
        <begin position="12"/>
        <end position="35"/>
    </location>
</feature>
<feature type="transmembrane region" description="Helical" evidence="7">
    <location>
        <begin position="194"/>
        <end position="214"/>
    </location>
</feature>
<dbReference type="PROSITE" id="PS50928">
    <property type="entry name" value="ABC_TM1"/>
    <property type="match status" value="1"/>
</dbReference>
<gene>
    <name evidence="9" type="primary">ssuC_4</name>
    <name evidence="9" type="ORF">SPTER_05620</name>
</gene>
<dbReference type="AlphaFoldDB" id="A0A517DPK0"/>
<feature type="transmembrane region" description="Helical" evidence="7">
    <location>
        <begin position="71"/>
        <end position="92"/>
    </location>
</feature>
<evidence type="ECO:0000256" key="2">
    <source>
        <dbReference type="ARBA" id="ARBA00022448"/>
    </source>
</evidence>
<evidence type="ECO:0000256" key="7">
    <source>
        <dbReference type="RuleBase" id="RU363032"/>
    </source>
</evidence>
<dbReference type="KEGG" id="sted:SPTER_05620"/>
<keyword evidence="2 7" id="KW-0813">Transport</keyword>
<keyword evidence="4 7" id="KW-0812">Transmembrane</keyword>
<dbReference type="InterPro" id="IPR035906">
    <property type="entry name" value="MetI-like_sf"/>
</dbReference>
<evidence type="ECO:0000313" key="9">
    <source>
        <dbReference type="EMBL" id="QDR79289.1"/>
    </source>
</evidence>
<dbReference type="EMBL" id="CP036259">
    <property type="protein sequence ID" value="QDR79289.1"/>
    <property type="molecule type" value="Genomic_DNA"/>
</dbReference>
<evidence type="ECO:0000256" key="6">
    <source>
        <dbReference type="ARBA" id="ARBA00023136"/>
    </source>
</evidence>
<dbReference type="PANTHER" id="PTHR30151">
    <property type="entry name" value="ALKANE SULFONATE ABC TRANSPORTER-RELATED, MEMBRANE SUBUNIT"/>
    <property type="match status" value="1"/>
</dbReference>
<feature type="domain" description="ABC transmembrane type-1" evidence="8">
    <location>
        <begin position="67"/>
        <end position="243"/>
    </location>
</feature>
<proteinExistence type="inferred from homology"/>
<evidence type="ECO:0000256" key="5">
    <source>
        <dbReference type="ARBA" id="ARBA00022989"/>
    </source>
</evidence>
<keyword evidence="6 7" id="KW-0472">Membrane</keyword>
<feature type="transmembrane region" description="Helical" evidence="7">
    <location>
        <begin position="226"/>
        <end position="244"/>
    </location>
</feature>
<dbReference type="Proteomes" id="UP000320776">
    <property type="component" value="Chromosome"/>
</dbReference>
<dbReference type="Gene3D" id="1.10.3720.10">
    <property type="entry name" value="MetI-like"/>
    <property type="match status" value="1"/>
</dbReference>
<evidence type="ECO:0000256" key="3">
    <source>
        <dbReference type="ARBA" id="ARBA00022475"/>
    </source>
</evidence>
<dbReference type="RefSeq" id="WP_246105452.1">
    <property type="nucleotide sequence ID" value="NZ_CP036259.1"/>
</dbReference>
<evidence type="ECO:0000256" key="4">
    <source>
        <dbReference type="ARBA" id="ARBA00022692"/>
    </source>
</evidence>
<keyword evidence="3" id="KW-1003">Cell membrane</keyword>
<dbReference type="SUPFAM" id="SSF161098">
    <property type="entry name" value="MetI-like"/>
    <property type="match status" value="1"/>
</dbReference>
<dbReference type="PANTHER" id="PTHR30151:SF0">
    <property type="entry name" value="ABC TRANSPORTER PERMEASE PROTEIN MJ0413-RELATED"/>
    <property type="match status" value="1"/>
</dbReference>
<organism evidence="9 10">
    <name type="scientific">Sporomusa termitida</name>
    <dbReference type="NCBI Taxonomy" id="2377"/>
    <lineage>
        <taxon>Bacteria</taxon>
        <taxon>Bacillati</taxon>
        <taxon>Bacillota</taxon>
        <taxon>Negativicutes</taxon>
        <taxon>Selenomonadales</taxon>
        <taxon>Sporomusaceae</taxon>
        <taxon>Sporomusa</taxon>
    </lineage>
</organism>
<feature type="transmembrane region" description="Helical" evidence="7">
    <location>
        <begin position="169"/>
        <end position="188"/>
    </location>
</feature>
<dbReference type="Pfam" id="PF00528">
    <property type="entry name" value="BPD_transp_1"/>
    <property type="match status" value="1"/>
</dbReference>
<reference evidence="9 10" key="1">
    <citation type="submission" date="2019-02" db="EMBL/GenBank/DDBJ databases">
        <title>Closed genome of Sporomusa termitida DSM 4440.</title>
        <authorList>
            <person name="Poehlein A."/>
            <person name="Daniel R."/>
        </authorList>
    </citation>
    <scope>NUCLEOTIDE SEQUENCE [LARGE SCALE GENOMIC DNA]</scope>
    <source>
        <strain evidence="9 10">DSM 4440</strain>
    </source>
</reference>
<comment type="subcellular location">
    <subcellularLocation>
        <location evidence="1 7">Cell membrane</location>
        <topology evidence="1 7">Multi-pass membrane protein</topology>
    </subcellularLocation>
</comment>
<feature type="transmembrane region" description="Helical" evidence="7">
    <location>
        <begin position="104"/>
        <end position="123"/>
    </location>
</feature>
<dbReference type="GO" id="GO:0005886">
    <property type="term" value="C:plasma membrane"/>
    <property type="evidence" value="ECO:0007669"/>
    <property type="project" value="UniProtKB-SubCell"/>
</dbReference>
<dbReference type="GO" id="GO:0042918">
    <property type="term" value="P:alkanesulfonate transmembrane transport"/>
    <property type="evidence" value="ECO:0007669"/>
    <property type="project" value="UniProtKB-ARBA"/>
</dbReference>
<keyword evidence="10" id="KW-1185">Reference proteome</keyword>
<name>A0A517DPK0_9FIRM</name>
<accession>A0A517DPK0</accession>
<evidence type="ECO:0000313" key="10">
    <source>
        <dbReference type="Proteomes" id="UP000320776"/>
    </source>
</evidence>
<dbReference type="CDD" id="cd06261">
    <property type="entry name" value="TM_PBP2"/>
    <property type="match status" value="1"/>
</dbReference>
<sequence length="260" mass="28523">MLSAYWDTGWKLLKRVVAIGVVIMIWEILPAAGMIDSRSLPPFSDVMQGLLSLLLSGELAKHAMASFHRTLLGFFIAVAIAIPLGIFMGWFKRLEKIVDPLMQICRNTATLALYPVFILVFGLGELSKVGIIFWGSIWPILINTIEGVKTVDPLLIKAARSMAMSRLGLFMHVIVPAAVPAIITGLRISATRSIIILVAAEMLGASAGLGFLIFDAQHKYEIEKMYAGIVVLIMLGMSVNYLIVRLEQHLTRWKGTTGTA</sequence>